<organism evidence="1 2">
    <name type="scientific">Pseudarthrobacter siccitolerans</name>
    <dbReference type="NCBI Taxonomy" id="861266"/>
    <lineage>
        <taxon>Bacteria</taxon>
        <taxon>Bacillati</taxon>
        <taxon>Actinomycetota</taxon>
        <taxon>Actinomycetes</taxon>
        <taxon>Micrococcales</taxon>
        <taxon>Micrococcaceae</taxon>
        <taxon>Pseudarthrobacter</taxon>
    </lineage>
</organism>
<proteinExistence type="predicted"/>
<name>A0A024GXE2_9MICC</name>
<dbReference type="Proteomes" id="UP000035722">
    <property type="component" value="Unassembled WGS sequence"/>
</dbReference>
<dbReference type="EMBL" id="CAQI01000025">
    <property type="protein sequence ID" value="CCQ44164.1"/>
    <property type="molecule type" value="Genomic_DNA"/>
</dbReference>
<accession>A0A024GXE2</accession>
<protein>
    <submittedName>
        <fullName evidence="1">Uncharacterized protein</fullName>
    </submittedName>
</protein>
<dbReference type="AlphaFoldDB" id="A0A024GXE2"/>
<keyword evidence="2" id="KW-1185">Reference proteome</keyword>
<comment type="caution">
    <text evidence="1">The sequence shown here is derived from an EMBL/GenBank/DDBJ whole genome shotgun (WGS) entry which is preliminary data.</text>
</comment>
<gene>
    <name evidence="1" type="ORF">ARTSIC4J27_88</name>
</gene>
<evidence type="ECO:0000313" key="2">
    <source>
        <dbReference type="Proteomes" id="UP000035722"/>
    </source>
</evidence>
<dbReference type="STRING" id="861266.ARTSIC4J27_88"/>
<reference evidence="2" key="1">
    <citation type="journal article" date="2014" name="Genome Announc.">
        <title>Genome Sequence of Arthrobacter siccitolerans 4J27, a Xeroprotectant-Producing Desiccation-Tolerant Microorganism.</title>
        <authorList>
            <person name="Manzanera M."/>
            <person name="Santa-Cruz-Calvo L."/>
            <person name="Vilchez J.I."/>
            <person name="Garcia-Fontana C."/>
            <person name="Silva-Castro G.A."/>
            <person name="Calvo C."/>
            <person name="Gonzalez-Lopez J."/>
        </authorList>
    </citation>
    <scope>NUCLEOTIDE SEQUENCE [LARGE SCALE GENOMIC DNA]</scope>
    <source>
        <strain evidence="2">4J27</strain>
    </source>
</reference>
<sequence length="69" mass="7189">MPQQNEELNWYSFGHGGHLSTSPVSPSPSDVGADPHAPGPSFLFAGSDAVSVIDAGPFLKAFLLLIVLP</sequence>
<evidence type="ECO:0000313" key="1">
    <source>
        <dbReference type="EMBL" id="CCQ44164.1"/>
    </source>
</evidence>